<name>A0A0C9UBL7_SPHS4</name>
<reference evidence="1 2" key="1">
    <citation type="submission" date="2014-06" db="EMBL/GenBank/DDBJ databases">
        <title>Evolutionary Origins and Diversification of the Mycorrhizal Mutualists.</title>
        <authorList>
            <consortium name="DOE Joint Genome Institute"/>
            <consortium name="Mycorrhizal Genomics Consortium"/>
            <person name="Kohler A."/>
            <person name="Kuo A."/>
            <person name="Nagy L.G."/>
            <person name="Floudas D."/>
            <person name="Copeland A."/>
            <person name="Barry K.W."/>
            <person name="Cichocki N."/>
            <person name="Veneault-Fourrey C."/>
            <person name="LaButti K."/>
            <person name="Lindquist E.A."/>
            <person name="Lipzen A."/>
            <person name="Lundell T."/>
            <person name="Morin E."/>
            <person name="Murat C."/>
            <person name="Riley R."/>
            <person name="Ohm R."/>
            <person name="Sun H."/>
            <person name="Tunlid A."/>
            <person name="Henrissat B."/>
            <person name="Grigoriev I.V."/>
            <person name="Hibbett D.S."/>
            <person name="Martin F."/>
        </authorList>
    </citation>
    <scope>NUCLEOTIDE SEQUENCE [LARGE SCALE GENOMIC DNA]</scope>
    <source>
        <strain evidence="1 2">SS14</strain>
    </source>
</reference>
<dbReference type="HOGENOM" id="CLU_1074304_0_0_1"/>
<proteinExistence type="predicted"/>
<keyword evidence="2" id="KW-1185">Reference proteome</keyword>
<accession>A0A0C9UBL7</accession>
<dbReference type="EMBL" id="KN837368">
    <property type="protein sequence ID" value="KIJ26472.1"/>
    <property type="molecule type" value="Genomic_DNA"/>
</dbReference>
<evidence type="ECO:0000313" key="1">
    <source>
        <dbReference type="EMBL" id="KIJ26472.1"/>
    </source>
</evidence>
<evidence type="ECO:0000313" key="2">
    <source>
        <dbReference type="Proteomes" id="UP000054279"/>
    </source>
</evidence>
<sequence>MQQEGSSSNYPTCSESNDQYGRSMYSAHSFQVDFRRHPTMRNVVADPIRNSHRLQGYTGQTSLGNSEVHLSYAPMMAGGTVNGLPSTSALAATYNEQVLMPPNSALYYWQHPESFQDTISGTSFERDTHFHQDQAPPSQTSAPITESTFLVPTMINDAFSEPPNVAVSGPVLQRSHSDLRPVQCHKSVKTVIRYMYGEHLFVDVRTAAQYAATKGNDSLKWQCSLCDTARGHQRNVYSSDALLTHLGVEHSARRLPRGM</sequence>
<dbReference type="AlphaFoldDB" id="A0A0C9UBL7"/>
<organism evidence="1 2">
    <name type="scientific">Sphaerobolus stellatus (strain SS14)</name>
    <dbReference type="NCBI Taxonomy" id="990650"/>
    <lineage>
        <taxon>Eukaryota</taxon>
        <taxon>Fungi</taxon>
        <taxon>Dikarya</taxon>
        <taxon>Basidiomycota</taxon>
        <taxon>Agaricomycotina</taxon>
        <taxon>Agaricomycetes</taxon>
        <taxon>Phallomycetidae</taxon>
        <taxon>Geastrales</taxon>
        <taxon>Sphaerobolaceae</taxon>
        <taxon>Sphaerobolus</taxon>
    </lineage>
</organism>
<dbReference type="Proteomes" id="UP000054279">
    <property type="component" value="Unassembled WGS sequence"/>
</dbReference>
<protein>
    <submittedName>
        <fullName evidence="1">Uncharacterized protein</fullName>
    </submittedName>
</protein>
<gene>
    <name evidence="1" type="ORF">M422DRAFT_55510</name>
</gene>